<dbReference type="WBParaSite" id="NBR_0000098101-mRNA-1">
    <property type="protein sequence ID" value="NBR_0000098101-mRNA-1"/>
    <property type="gene ID" value="NBR_0000098101"/>
</dbReference>
<dbReference type="InterPro" id="IPR001879">
    <property type="entry name" value="GPCR_2_extracellular_dom"/>
</dbReference>
<dbReference type="InterPro" id="IPR036397">
    <property type="entry name" value="RNaseH_sf"/>
</dbReference>
<protein>
    <submittedName>
        <fullName evidence="6">Protocadherin-like wing polarity protein stan (inferred by orthology to a D. melanogaster protein)</fullName>
    </submittedName>
</protein>
<reference evidence="4 5" key="2">
    <citation type="submission" date="2018-11" db="EMBL/GenBank/DDBJ databases">
        <authorList>
            <consortium name="Pathogen Informatics"/>
        </authorList>
    </citation>
    <scope>NUCLEOTIDE SEQUENCE [LARGE SCALE GENOMIC DNA]</scope>
</reference>
<dbReference type="SUPFAM" id="SSF49899">
    <property type="entry name" value="Concanavalin A-like lectins/glucanases"/>
    <property type="match status" value="1"/>
</dbReference>
<dbReference type="STRING" id="27835.A0A0N4XEM9"/>
<keyword evidence="5" id="KW-1185">Reference proteome</keyword>
<evidence type="ECO:0000313" key="5">
    <source>
        <dbReference type="Proteomes" id="UP000271162"/>
    </source>
</evidence>
<organism evidence="6">
    <name type="scientific">Nippostrongylus brasiliensis</name>
    <name type="common">Rat hookworm</name>
    <dbReference type="NCBI Taxonomy" id="27835"/>
    <lineage>
        <taxon>Eukaryota</taxon>
        <taxon>Metazoa</taxon>
        <taxon>Ecdysozoa</taxon>
        <taxon>Nematoda</taxon>
        <taxon>Chromadorea</taxon>
        <taxon>Rhabditida</taxon>
        <taxon>Rhabditina</taxon>
        <taxon>Rhabditomorpha</taxon>
        <taxon>Strongyloidea</taxon>
        <taxon>Heligmosomidae</taxon>
        <taxon>Nippostrongylus</taxon>
    </lineage>
</organism>
<dbReference type="GO" id="GO:0016020">
    <property type="term" value="C:membrane"/>
    <property type="evidence" value="ECO:0007669"/>
    <property type="project" value="InterPro"/>
</dbReference>
<dbReference type="PROSITE" id="PS50025">
    <property type="entry name" value="LAM_G_DOMAIN"/>
    <property type="match status" value="1"/>
</dbReference>
<feature type="domain" description="Laminin G" evidence="2">
    <location>
        <begin position="1"/>
        <end position="118"/>
    </location>
</feature>
<evidence type="ECO:0000313" key="4">
    <source>
        <dbReference type="EMBL" id="VDL64143.1"/>
    </source>
</evidence>
<dbReference type="GO" id="GO:0004930">
    <property type="term" value="F:G protein-coupled receptor activity"/>
    <property type="evidence" value="ECO:0007669"/>
    <property type="project" value="InterPro"/>
</dbReference>
<dbReference type="EMBL" id="UYSL01000620">
    <property type="protein sequence ID" value="VDL64143.1"/>
    <property type="molecule type" value="Genomic_DNA"/>
</dbReference>
<evidence type="ECO:0000256" key="1">
    <source>
        <dbReference type="PROSITE-ProRule" id="PRU00122"/>
    </source>
</evidence>
<dbReference type="Proteomes" id="UP000271162">
    <property type="component" value="Unassembled WGS sequence"/>
</dbReference>
<evidence type="ECO:0000259" key="2">
    <source>
        <dbReference type="PROSITE" id="PS50025"/>
    </source>
</evidence>
<dbReference type="InterPro" id="IPR001791">
    <property type="entry name" value="Laminin_G"/>
</dbReference>
<evidence type="ECO:0000259" key="3">
    <source>
        <dbReference type="PROSITE" id="PS50227"/>
    </source>
</evidence>
<dbReference type="Gene3D" id="2.60.120.200">
    <property type="match status" value="1"/>
</dbReference>
<dbReference type="Gene3D" id="3.30.420.10">
    <property type="entry name" value="Ribonuclease H-like superfamily/Ribonuclease H"/>
    <property type="match status" value="1"/>
</dbReference>
<dbReference type="AlphaFoldDB" id="A0A0N4XEM9"/>
<proteinExistence type="predicted"/>
<evidence type="ECO:0000313" key="6">
    <source>
        <dbReference type="WBParaSite" id="NBR_0000098101-mRNA-1"/>
    </source>
</evidence>
<accession>A0A0N4XEM9</accession>
<reference evidence="6" key="1">
    <citation type="submission" date="2017-02" db="UniProtKB">
        <authorList>
            <consortium name="WormBaseParasite"/>
        </authorList>
    </citation>
    <scope>IDENTIFICATION</scope>
</reference>
<dbReference type="SMART" id="SM00008">
    <property type="entry name" value="HormR"/>
    <property type="match status" value="1"/>
</dbReference>
<dbReference type="Gene3D" id="4.10.1240.10">
    <property type="entry name" value="GPCR, family 2, extracellular hormone receptor domain"/>
    <property type="match status" value="1"/>
</dbReference>
<dbReference type="InterPro" id="IPR013320">
    <property type="entry name" value="ConA-like_dom_sf"/>
</dbReference>
<dbReference type="CDD" id="cd00110">
    <property type="entry name" value="LamG"/>
    <property type="match status" value="1"/>
</dbReference>
<name>A0A0N4XEM9_NIPBR</name>
<gene>
    <name evidence="4" type="ORF">NBR_LOCUS982</name>
</gene>
<dbReference type="GO" id="GO:0003676">
    <property type="term" value="F:nucleic acid binding"/>
    <property type="evidence" value="ECO:0007669"/>
    <property type="project" value="InterPro"/>
</dbReference>
<dbReference type="InterPro" id="IPR036445">
    <property type="entry name" value="GPCR_2_extracell_dom_sf"/>
</dbReference>
<dbReference type="PROSITE" id="PS50227">
    <property type="entry name" value="G_PROTEIN_RECEP_F2_3"/>
    <property type="match status" value="1"/>
</dbReference>
<feature type="domain" description="G-protein coupled receptors family 2 profile 1" evidence="3">
    <location>
        <begin position="180"/>
        <end position="257"/>
    </location>
</feature>
<comment type="caution">
    <text evidence="1">Lacks conserved residue(s) required for the propagation of feature annotation.</text>
</comment>
<sequence length="508" mass="56749">MAAEFEQRSTFFKLEIDDGLHKVSLGQHSAVIDAPELHPGAWTKVDVEFREEEVRTTIDGIYSATIKQPLFDMTLDIVYAGLAPSTGHPSRFDGCLRDVAINGDAQAVSEKGKIRFGCIVPNRCTIDGVCPKESTCHRFAGDTCQAVCSLAGVCASNGFCVTTNTSRGYDCHCQNGFETQCDKNTGECICPVLDPKSLRCLPTRDHCPSQIEFGVQWPTTRKARQSCPGTQSGLATRTCSSETKWLDVNSFNCTRPEFSVMVSKYDVLNSVELLNMLHNATKGSDSIDGRNLEIAATAMHRIIDSELKLDELQQNHLKDLWFAESLVLAAGKIATYQTPDGYLATVHKLTDYASAVFKIHQQLSYLQPFQFSSEHIVFSMDAIDFWNVLPKFNNFIDRRPSGFPTVFIHVKNVTKVFYSILPNPRCSHCHSPLVMVFANSSEPVRVEFELDEKTGWRYPECVRLDQDGALAHKSKEVQGWLQRELSDSISSSEWPPYSPDLNLLDYAI</sequence>
<dbReference type="Pfam" id="PF02210">
    <property type="entry name" value="Laminin_G_2"/>
    <property type="match status" value="1"/>
</dbReference>